<dbReference type="PANTHER" id="PTHR36251:SF2">
    <property type="entry name" value="GIFSY-2 PROPHAGE HOST SPECIFICITY PROTEIN J, PHAGE LAMBDA"/>
    <property type="match status" value="1"/>
</dbReference>
<evidence type="ECO:0000313" key="2">
    <source>
        <dbReference type="Proteomes" id="UP000252124"/>
    </source>
</evidence>
<protein>
    <submittedName>
        <fullName evidence="1">Uncharacterized protein</fullName>
    </submittedName>
</protein>
<gene>
    <name evidence="1" type="ORF">DFP87_1081</name>
</gene>
<accession>A0ABX9G6B9</accession>
<dbReference type="SUPFAM" id="SSF49265">
    <property type="entry name" value="Fibronectin type III"/>
    <property type="match status" value="1"/>
</dbReference>
<dbReference type="InterPro" id="IPR036116">
    <property type="entry name" value="FN3_sf"/>
</dbReference>
<sequence length="410" mass="43859">MNLPSGVSQTRIISTAVGQGLTADMTTFTVDSTELTADMVGLPGTVLILTVSAPFTEVPEAECVWTLESETLSAQRFRVLSIKRKDGLTAEISAIQHEPGKFDNVDFGTRLDPLPITVIPPGVQAPPTEVTITSYPVVAQGYASHTAVFSWKPAANAVAYEVQWRRNNSEWVNLPRTGSTSIEVPNVYAGAFLCRVRALNAMDIASIWASSTQTQLDGILAPPATVTHLEPSQGTSAIVFAIQVKWGFAPGPSIIEKTEIWYSKTPDFADAIPLGEYAYPQNSALLMGLSGGVRLYFWAILRDKNGLPGPRFPAGNGAMGQSSTELGDILNYFNGKIGQTQLGQDVLAPIQKIPALETGLSEEVTVREEQHDATVESISVSADVILTHRVGVNLTHLGNDGGLLAADNVD</sequence>
<proteinExistence type="predicted"/>
<name>A0ABX9G6B9_9BURK</name>
<keyword evidence="2" id="KW-1185">Reference proteome</keyword>
<dbReference type="Proteomes" id="UP000252124">
    <property type="component" value="Unassembled WGS sequence"/>
</dbReference>
<reference evidence="1 2" key="1">
    <citation type="submission" date="2018-06" db="EMBL/GenBank/DDBJ databases">
        <title>Genomic Encyclopedia of Type Strains, Phase III (KMG-III): the genomes of soil and plant-associated and newly described type strains.</title>
        <authorList>
            <person name="Whitman W."/>
        </authorList>
    </citation>
    <scope>NUCLEOTIDE SEQUENCE [LARGE SCALE GENOMIC DNA]</scope>
    <source>
        <strain evidence="1 2">CECT 7342</strain>
    </source>
</reference>
<dbReference type="InterPro" id="IPR013783">
    <property type="entry name" value="Ig-like_fold"/>
</dbReference>
<comment type="caution">
    <text evidence="1">The sequence shown here is derived from an EMBL/GenBank/DDBJ whole genome shotgun (WGS) entry which is preliminary data.</text>
</comment>
<dbReference type="InterPro" id="IPR053171">
    <property type="entry name" value="Viral_Tip_Attach_Protein"/>
</dbReference>
<dbReference type="Gene3D" id="2.60.40.10">
    <property type="entry name" value="Immunoglobulins"/>
    <property type="match status" value="1"/>
</dbReference>
<organism evidence="1 2">
    <name type="scientific">Achromobacter marplatensis</name>
    <dbReference type="NCBI Taxonomy" id="470868"/>
    <lineage>
        <taxon>Bacteria</taxon>
        <taxon>Pseudomonadati</taxon>
        <taxon>Pseudomonadota</taxon>
        <taxon>Betaproteobacteria</taxon>
        <taxon>Burkholderiales</taxon>
        <taxon>Alcaligenaceae</taxon>
        <taxon>Achromobacter</taxon>
    </lineage>
</organism>
<dbReference type="PANTHER" id="PTHR36251">
    <property type="entry name" value="FELS-1 PROPHAGE HOST SPECIFICITY PROTEIN-RELATED"/>
    <property type="match status" value="1"/>
</dbReference>
<evidence type="ECO:0000313" key="1">
    <source>
        <dbReference type="EMBL" id="RBP17367.1"/>
    </source>
</evidence>
<feature type="non-terminal residue" evidence="1">
    <location>
        <position position="410"/>
    </location>
</feature>
<dbReference type="EMBL" id="QNRM01000008">
    <property type="protein sequence ID" value="RBP17367.1"/>
    <property type="molecule type" value="Genomic_DNA"/>
</dbReference>